<organism evidence="1">
    <name type="scientific">viral metagenome</name>
    <dbReference type="NCBI Taxonomy" id="1070528"/>
    <lineage>
        <taxon>unclassified sequences</taxon>
        <taxon>metagenomes</taxon>
        <taxon>organismal metagenomes</taxon>
    </lineage>
</organism>
<dbReference type="AlphaFoldDB" id="A0A6C0EMJ4"/>
<proteinExistence type="predicted"/>
<sequence length="187" mass="21819">MSKFVLKFINECQDEYNKSAPPMERLYTIREDPERYALLKKLVRENPTDPDKLNYAVKNCDVFPTDFEKWKGFIELLRTVPRVPKDSVVMDMTKYIHDNICPSCQKPRVETSPGYEKYVQTTKERFGDMAAPFCLDCRRRFCDSCHFCHLPISLAFSNEVGLHNLRKMTLATEQPGNDHICTVCHNN</sequence>
<evidence type="ECO:0000313" key="1">
    <source>
        <dbReference type="EMBL" id="QHT29560.1"/>
    </source>
</evidence>
<reference evidence="1" key="1">
    <citation type="journal article" date="2020" name="Nature">
        <title>Giant virus diversity and host interactions through global metagenomics.</title>
        <authorList>
            <person name="Schulz F."/>
            <person name="Roux S."/>
            <person name="Paez-Espino D."/>
            <person name="Jungbluth S."/>
            <person name="Walsh D.A."/>
            <person name="Denef V.J."/>
            <person name="McMahon K.D."/>
            <person name="Konstantinidis K.T."/>
            <person name="Eloe-Fadrosh E.A."/>
            <person name="Kyrpides N.C."/>
            <person name="Woyke T."/>
        </authorList>
    </citation>
    <scope>NUCLEOTIDE SEQUENCE</scope>
    <source>
        <strain evidence="1">GVMAG-M-3300005589-24</strain>
    </source>
</reference>
<protein>
    <submittedName>
        <fullName evidence="1">Uncharacterized protein</fullName>
    </submittedName>
</protein>
<name>A0A6C0EMJ4_9ZZZZ</name>
<accession>A0A6C0EMJ4</accession>
<dbReference type="EMBL" id="MN738878">
    <property type="protein sequence ID" value="QHT29560.1"/>
    <property type="molecule type" value="Genomic_DNA"/>
</dbReference>